<accession>A0ABT7WF89</accession>
<protein>
    <submittedName>
        <fullName evidence="2">Uncharacterized protein</fullName>
    </submittedName>
</protein>
<dbReference type="RefSeq" id="WP_289724834.1">
    <property type="nucleotide sequence ID" value="NZ_JAUDUY010000003.1"/>
</dbReference>
<name>A0ABT7WF89_9FLAO</name>
<keyword evidence="1" id="KW-0732">Signal</keyword>
<evidence type="ECO:0000313" key="3">
    <source>
        <dbReference type="Proteomes" id="UP001174839"/>
    </source>
</evidence>
<dbReference type="EMBL" id="JAUDUY010000003">
    <property type="protein sequence ID" value="MDM9631479.1"/>
    <property type="molecule type" value="Genomic_DNA"/>
</dbReference>
<sequence length="350" mass="38891">MMRTSSKFLILFIGVLSLSCRSVGPNTLPADQFNFNTSISQASNEQLLMNLVRLRYNEPPVFLKVNSVINQYTRAGSVGAQAGLNNAIPTGANSAIASGNLAWSNTPTITYVPISGKEFSTNLLLPIPPGTLINMIQAGWPIDLVFSLAIFSINDLKDDVARPSARREADAEFLHVVDLWEKLSGAGVLGVRRGEVDLVFIREDYPIAHKKDVAAFRDLLGLDPGLSEYKIAYGKVQRSDSEFTVLSGSIWEIMLNLAWQFDVPQEHVAKGRTVEGFYTDKRVEFPAINIQFSDKEPEDAFISVLQQGYWFYIHSDDRLSKRNFSFLQLLLNLAESNPSNQMPVVTVPTN</sequence>
<keyword evidence="3" id="KW-1185">Reference proteome</keyword>
<dbReference type="PROSITE" id="PS51257">
    <property type="entry name" value="PROKAR_LIPOPROTEIN"/>
    <property type="match status" value="1"/>
</dbReference>
<reference evidence="2" key="1">
    <citation type="submission" date="2023-06" db="EMBL/GenBank/DDBJ databases">
        <title>Robiginitalea aurantiacus sp. nov. and Algoriphagus sediminis sp. nov., isolated from coastal sediment.</title>
        <authorList>
            <person name="Zhou Z.Y."/>
            <person name="An J."/>
            <person name="Jia Y.W."/>
            <person name="Du Z.J."/>
        </authorList>
    </citation>
    <scope>NUCLEOTIDE SEQUENCE</scope>
    <source>
        <strain evidence="2">M39</strain>
    </source>
</reference>
<gene>
    <name evidence="2" type="ORF">QU605_08350</name>
</gene>
<feature type="signal peptide" evidence="1">
    <location>
        <begin position="1"/>
        <end position="24"/>
    </location>
</feature>
<comment type="caution">
    <text evidence="2">The sequence shown here is derived from an EMBL/GenBank/DDBJ whole genome shotgun (WGS) entry which is preliminary data.</text>
</comment>
<dbReference type="Proteomes" id="UP001174839">
    <property type="component" value="Unassembled WGS sequence"/>
</dbReference>
<evidence type="ECO:0000256" key="1">
    <source>
        <dbReference type="SAM" id="SignalP"/>
    </source>
</evidence>
<feature type="chain" id="PRO_5046665728" evidence="1">
    <location>
        <begin position="25"/>
        <end position="350"/>
    </location>
</feature>
<proteinExistence type="predicted"/>
<evidence type="ECO:0000313" key="2">
    <source>
        <dbReference type="EMBL" id="MDM9631479.1"/>
    </source>
</evidence>
<organism evidence="2 3">
    <name type="scientific">Robiginitalea aurantiaca</name>
    <dbReference type="NCBI Taxonomy" id="3056915"/>
    <lineage>
        <taxon>Bacteria</taxon>
        <taxon>Pseudomonadati</taxon>
        <taxon>Bacteroidota</taxon>
        <taxon>Flavobacteriia</taxon>
        <taxon>Flavobacteriales</taxon>
        <taxon>Flavobacteriaceae</taxon>
        <taxon>Robiginitalea</taxon>
    </lineage>
</organism>